<evidence type="ECO:0000313" key="1">
    <source>
        <dbReference type="EMBL" id="OGE29263.1"/>
    </source>
</evidence>
<dbReference type="Proteomes" id="UP000177555">
    <property type="component" value="Unassembled WGS sequence"/>
</dbReference>
<dbReference type="AlphaFoldDB" id="A0A1F5JKU2"/>
<accession>A0A1F5JKU2</accession>
<comment type="caution">
    <text evidence="1">The sequence shown here is derived from an EMBL/GenBank/DDBJ whole genome shotgun (WGS) entry which is preliminary data.</text>
</comment>
<gene>
    <name evidence="1" type="ORF">A2867_05265</name>
</gene>
<sequence>MLGMGKVEFGQFISRAFSGLRRMDSGSHRIYGNRGDYFDELSARLPSSKVYEIGFDRDQQRPFAKEIKDI</sequence>
<evidence type="ECO:0000313" key="2">
    <source>
        <dbReference type="Proteomes" id="UP000177555"/>
    </source>
</evidence>
<protein>
    <submittedName>
        <fullName evidence="1">Uncharacterized protein</fullName>
    </submittedName>
</protein>
<organism evidence="1 2">
    <name type="scientific">Candidatus Daviesbacteria bacterium RIFCSPHIGHO2_01_FULL_40_11</name>
    <dbReference type="NCBI Taxonomy" id="1797762"/>
    <lineage>
        <taxon>Bacteria</taxon>
        <taxon>Candidatus Daviesiibacteriota</taxon>
    </lineage>
</organism>
<dbReference type="EMBL" id="MFCP01000008">
    <property type="protein sequence ID" value="OGE29263.1"/>
    <property type="molecule type" value="Genomic_DNA"/>
</dbReference>
<proteinExistence type="predicted"/>
<reference evidence="1 2" key="1">
    <citation type="journal article" date="2016" name="Nat. Commun.">
        <title>Thousands of microbial genomes shed light on interconnected biogeochemical processes in an aquifer system.</title>
        <authorList>
            <person name="Anantharaman K."/>
            <person name="Brown C.T."/>
            <person name="Hug L.A."/>
            <person name="Sharon I."/>
            <person name="Castelle C.J."/>
            <person name="Probst A.J."/>
            <person name="Thomas B.C."/>
            <person name="Singh A."/>
            <person name="Wilkins M.J."/>
            <person name="Karaoz U."/>
            <person name="Brodie E.L."/>
            <person name="Williams K.H."/>
            <person name="Hubbard S.S."/>
            <person name="Banfield J.F."/>
        </authorList>
    </citation>
    <scope>NUCLEOTIDE SEQUENCE [LARGE SCALE GENOMIC DNA]</scope>
</reference>
<name>A0A1F5JKU2_9BACT</name>